<name>K2LRQ3_9HYPH</name>
<comment type="caution">
    <text evidence="6">The sequence shown here is derived from an EMBL/GenBank/DDBJ whole genome shotgun (WGS) entry which is preliminary data.</text>
</comment>
<dbReference type="EMBL" id="AMRM01000002">
    <property type="protein sequence ID" value="EKF20459.1"/>
    <property type="molecule type" value="Genomic_DNA"/>
</dbReference>
<dbReference type="PATRIC" id="fig|391937.3.peg.353"/>
<dbReference type="STRING" id="391937.NA2_01704"/>
<evidence type="ECO:0000256" key="2">
    <source>
        <dbReference type="ARBA" id="ARBA00022448"/>
    </source>
</evidence>
<evidence type="ECO:0000313" key="7">
    <source>
        <dbReference type="Proteomes" id="UP000006786"/>
    </source>
</evidence>
<evidence type="ECO:0000313" key="6">
    <source>
        <dbReference type="EMBL" id="EKF20459.1"/>
    </source>
</evidence>
<dbReference type="PROSITE" id="PS00211">
    <property type="entry name" value="ABC_TRANSPORTER_1"/>
    <property type="match status" value="1"/>
</dbReference>
<dbReference type="InterPro" id="IPR017871">
    <property type="entry name" value="ABC_transporter-like_CS"/>
</dbReference>
<evidence type="ECO:0000259" key="5">
    <source>
        <dbReference type="PROSITE" id="PS50893"/>
    </source>
</evidence>
<evidence type="ECO:0000256" key="3">
    <source>
        <dbReference type="ARBA" id="ARBA00022741"/>
    </source>
</evidence>
<dbReference type="InterPro" id="IPR027417">
    <property type="entry name" value="P-loop_NTPase"/>
</dbReference>
<dbReference type="Pfam" id="PF00005">
    <property type="entry name" value="ABC_tran"/>
    <property type="match status" value="1"/>
</dbReference>
<keyword evidence="2" id="KW-0813">Transport</keyword>
<keyword evidence="7" id="KW-1185">Reference proteome</keyword>
<keyword evidence="3" id="KW-0547">Nucleotide-binding</keyword>
<protein>
    <submittedName>
        <fullName evidence="6">ABC transporter</fullName>
    </submittedName>
</protein>
<dbReference type="CDD" id="cd03293">
    <property type="entry name" value="ABC_NrtD_SsuB_transporters"/>
    <property type="match status" value="1"/>
</dbReference>
<dbReference type="Proteomes" id="UP000006786">
    <property type="component" value="Unassembled WGS sequence"/>
</dbReference>
<comment type="similarity">
    <text evidence="1">Belongs to the ABC transporter superfamily.</text>
</comment>
<dbReference type="Gene3D" id="3.40.50.300">
    <property type="entry name" value="P-loop containing nucleotide triphosphate hydrolases"/>
    <property type="match status" value="1"/>
</dbReference>
<dbReference type="PANTHER" id="PTHR42788:SF13">
    <property type="entry name" value="ALIPHATIC SULFONATES IMPORT ATP-BINDING PROTEIN SSUB"/>
    <property type="match status" value="1"/>
</dbReference>
<organism evidence="6 7">
    <name type="scientific">Nitratireductor pacificus pht-3B</name>
    <dbReference type="NCBI Taxonomy" id="391937"/>
    <lineage>
        <taxon>Bacteria</taxon>
        <taxon>Pseudomonadati</taxon>
        <taxon>Pseudomonadota</taxon>
        <taxon>Alphaproteobacteria</taxon>
        <taxon>Hyphomicrobiales</taxon>
        <taxon>Phyllobacteriaceae</taxon>
        <taxon>Nitratireductor</taxon>
    </lineage>
</organism>
<feature type="domain" description="ABC transporter" evidence="5">
    <location>
        <begin position="16"/>
        <end position="248"/>
    </location>
</feature>
<gene>
    <name evidence="6" type="ORF">NA2_01704</name>
</gene>
<dbReference type="InterPro" id="IPR050166">
    <property type="entry name" value="ABC_transporter_ATP-bind"/>
</dbReference>
<evidence type="ECO:0000256" key="4">
    <source>
        <dbReference type="ARBA" id="ARBA00022840"/>
    </source>
</evidence>
<dbReference type="GO" id="GO:0005524">
    <property type="term" value="F:ATP binding"/>
    <property type="evidence" value="ECO:0007669"/>
    <property type="project" value="UniProtKB-KW"/>
</dbReference>
<dbReference type="SMART" id="SM00382">
    <property type="entry name" value="AAA"/>
    <property type="match status" value="1"/>
</dbReference>
<sequence>MEQAPAGLAPSPEPFGMFRDVEKRFALGDGSHLKAIEKLSLTLEKGQLISLLGPSGCGKTTFLRIVAGLERASSGEVRIEGKSVSEPHPDFAFVFQQPNLMPWRTVLENILFPLEIRREKTPQGVARARELVELVGLAGFEDRYPSELSGGMQQRVALCRALVHDAKLLLMDEPFGALDELKRMEMHDLLLSIRARTGVTVLFVTHSISEAIYLSDTVAVFSRRPATIRDLIQIALPYPRQSEQRYGAEFTRYEHEASRLLGIVR</sequence>
<dbReference type="PROSITE" id="PS50893">
    <property type="entry name" value="ABC_TRANSPORTER_2"/>
    <property type="match status" value="1"/>
</dbReference>
<dbReference type="eggNOG" id="COG1116">
    <property type="taxonomic scope" value="Bacteria"/>
</dbReference>
<reference evidence="6 7" key="1">
    <citation type="journal article" date="2012" name="J. Bacteriol.">
        <title>Genome Sequence of Nitratireductor pacificus Type Strain pht-3B.</title>
        <authorList>
            <person name="Lai Q."/>
            <person name="Li G."/>
            <person name="Shao Z."/>
        </authorList>
    </citation>
    <scope>NUCLEOTIDE SEQUENCE [LARGE SCALE GENOMIC DNA]</scope>
    <source>
        <strain evidence="7">pht-3B</strain>
    </source>
</reference>
<dbReference type="SUPFAM" id="SSF52540">
    <property type="entry name" value="P-loop containing nucleoside triphosphate hydrolases"/>
    <property type="match status" value="1"/>
</dbReference>
<dbReference type="PANTHER" id="PTHR42788">
    <property type="entry name" value="TAURINE IMPORT ATP-BINDING PROTEIN-RELATED"/>
    <property type="match status" value="1"/>
</dbReference>
<accession>K2LRQ3</accession>
<dbReference type="InterPro" id="IPR003439">
    <property type="entry name" value="ABC_transporter-like_ATP-bd"/>
</dbReference>
<dbReference type="AlphaFoldDB" id="K2LRQ3"/>
<keyword evidence="4" id="KW-0067">ATP-binding</keyword>
<dbReference type="GO" id="GO:0016887">
    <property type="term" value="F:ATP hydrolysis activity"/>
    <property type="evidence" value="ECO:0007669"/>
    <property type="project" value="InterPro"/>
</dbReference>
<dbReference type="InterPro" id="IPR003593">
    <property type="entry name" value="AAA+_ATPase"/>
</dbReference>
<proteinExistence type="inferred from homology"/>
<evidence type="ECO:0000256" key="1">
    <source>
        <dbReference type="ARBA" id="ARBA00005417"/>
    </source>
</evidence>